<protein>
    <recommendedName>
        <fullName evidence="4">Plant thionin family protein</fullName>
    </recommendedName>
</protein>
<reference evidence="3" key="1">
    <citation type="journal article" date="2013" name="Nat. Genet.">
        <title>The Capsella rubella genome and the genomic consequences of rapid mating system evolution.</title>
        <authorList>
            <person name="Slotte T."/>
            <person name="Hazzouri K.M."/>
            <person name="Agren J.A."/>
            <person name="Koenig D."/>
            <person name="Maumus F."/>
            <person name="Guo Y.L."/>
            <person name="Steige K."/>
            <person name="Platts A.E."/>
            <person name="Escobar J.S."/>
            <person name="Newman L.K."/>
            <person name="Wang W."/>
            <person name="Mandakova T."/>
            <person name="Vello E."/>
            <person name="Smith L.M."/>
            <person name="Henz S.R."/>
            <person name="Steffen J."/>
            <person name="Takuno S."/>
            <person name="Brandvain Y."/>
            <person name="Coop G."/>
            <person name="Andolfatto P."/>
            <person name="Hu T.T."/>
            <person name="Blanchette M."/>
            <person name="Clark R.M."/>
            <person name="Quesneville H."/>
            <person name="Nordborg M."/>
            <person name="Gaut B.S."/>
            <person name="Lysak M.A."/>
            <person name="Jenkins J."/>
            <person name="Grimwood J."/>
            <person name="Chapman J."/>
            <person name="Prochnik S."/>
            <person name="Shu S."/>
            <person name="Rokhsar D."/>
            <person name="Schmutz J."/>
            <person name="Weigel D."/>
            <person name="Wright S.I."/>
        </authorList>
    </citation>
    <scope>NUCLEOTIDE SEQUENCE [LARGE SCALE GENOMIC DNA]</scope>
    <source>
        <strain evidence="3">cv. Monte Gargano</strain>
    </source>
</reference>
<dbReference type="KEGG" id="crb:17899400"/>
<dbReference type="Proteomes" id="UP000029121">
    <property type="component" value="Unassembled WGS sequence"/>
</dbReference>
<organism evidence="2 3">
    <name type="scientific">Capsella rubella</name>
    <dbReference type="NCBI Taxonomy" id="81985"/>
    <lineage>
        <taxon>Eukaryota</taxon>
        <taxon>Viridiplantae</taxon>
        <taxon>Streptophyta</taxon>
        <taxon>Embryophyta</taxon>
        <taxon>Tracheophyta</taxon>
        <taxon>Spermatophyta</taxon>
        <taxon>Magnoliopsida</taxon>
        <taxon>eudicotyledons</taxon>
        <taxon>Gunneridae</taxon>
        <taxon>Pentapetalae</taxon>
        <taxon>rosids</taxon>
        <taxon>malvids</taxon>
        <taxon>Brassicales</taxon>
        <taxon>Brassicaceae</taxon>
        <taxon>Camelineae</taxon>
        <taxon>Capsella</taxon>
    </lineage>
</organism>
<feature type="chain" id="PRO_5004342008" description="Plant thionin family protein" evidence="1">
    <location>
        <begin position="31"/>
        <end position="99"/>
    </location>
</feature>
<evidence type="ECO:0008006" key="4">
    <source>
        <dbReference type="Google" id="ProtNLM"/>
    </source>
</evidence>
<proteinExistence type="predicted"/>
<dbReference type="PANTHER" id="PTHR31710">
    <property type="entry name" value="GB|AAF16529.1-RELATED"/>
    <property type="match status" value="1"/>
</dbReference>
<sequence>MASQALKKTCNVLMVVAILTMMFSADIAHSRDVGMCVKHCLYQCSKSAKKPTPTHCEETCKKDCNKQAISKEKVIFPPGEGDGGINKFCQNFPKACNWF</sequence>
<dbReference type="AlphaFoldDB" id="R0GLC4"/>
<evidence type="ECO:0000313" key="3">
    <source>
        <dbReference type="Proteomes" id="UP000029121"/>
    </source>
</evidence>
<gene>
    <name evidence="2" type="ORF">CARUB_v10011697mg</name>
</gene>
<accession>R0GLC4</accession>
<dbReference type="PANTHER" id="PTHR31710:SF38">
    <property type="entry name" value="GB|AAF16529.1-RELATED"/>
    <property type="match status" value="1"/>
</dbReference>
<keyword evidence="3" id="KW-1185">Reference proteome</keyword>
<keyword evidence="1" id="KW-0732">Signal</keyword>
<feature type="signal peptide" evidence="1">
    <location>
        <begin position="1"/>
        <end position="30"/>
    </location>
</feature>
<dbReference type="EMBL" id="KB870805">
    <property type="protein sequence ID" value="EOA36556.1"/>
    <property type="molecule type" value="Genomic_DNA"/>
</dbReference>
<evidence type="ECO:0000256" key="1">
    <source>
        <dbReference type="SAM" id="SignalP"/>
    </source>
</evidence>
<name>R0GLC4_9BRAS</name>
<dbReference type="OrthoDB" id="1077184at2759"/>
<evidence type="ECO:0000313" key="2">
    <source>
        <dbReference type="EMBL" id="EOA36556.1"/>
    </source>
</evidence>